<evidence type="ECO:0000256" key="12">
    <source>
        <dbReference type="ARBA" id="ARBA00022803"/>
    </source>
</evidence>
<comment type="subcellular location">
    <subcellularLocation>
        <location evidence="2">Cell projection</location>
        <location evidence="2">Cilium</location>
    </subcellularLocation>
</comment>
<gene>
    <name evidence="18" type="ORF">Ocin01_08496</name>
</gene>
<dbReference type="GO" id="GO:0097546">
    <property type="term" value="C:ciliary base"/>
    <property type="evidence" value="ECO:0007669"/>
    <property type="project" value="TreeGrafter"/>
</dbReference>
<comment type="catalytic activity">
    <reaction evidence="1">
        <text>S-ubiquitinyl-[E2 ubiquitin-conjugating enzyme]-L-cysteine + [acceptor protein]-L-lysine = [E2 ubiquitin-conjugating enzyme]-L-cysteine + N(6)-ubiquitinyl-[acceptor protein]-L-lysine.</text>
        <dbReference type="EC" id="2.3.2.27"/>
    </reaction>
</comment>
<dbReference type="STRING" id="48709.A0A1D2MYV5"/>
<comment type="pathway">
    <text evidence="3">Protein modification; protein ubiquitination.</text>
</comment>
<accession>A0A1D2MYV5</accession>
<evidence type="ECO:0000256" key="6">
    <source>
        <dbReference type="ARBA" id="ARBA00012483"/>
    </source>
</evidence>
<dbReference type="Pfam" id="PF21362">
    <property type="entry name" value="Sina_RING"/>
    <property type="match status" value="1"/>
</dbReference>
<evidence type="ECO:0000256" key="10">
    <source>
        <dbReference type="ARBA" id="ARBA00022771"/>
    </source>
</evidence>
<dbReference type="AlphaFoldDB" id="A0A1D2MYV5"/>
<dbReference type="GO" id="GO:0016567">
    <property type="term" value="P:protein ubiquitination"/>
    <property type="evidence" value="ECO:0007669"/>
    <property type="project" value="UniProtKB-UniPathway"/>
</dbReference>
<comment type="similarity">
    <text evidence="5">Belongs to the SINA (Seven in absentia) family.</text>
</comment>
<keyword evidence="13" id="KW-0862">Zinc</keyword>
<dbReference type="PANTHER" id="PTHR14781">
    <property type="entry name" value="INTRAFLAGELLAR TRANSPORT PROTEIN 56"/>
    <property type="match status" value="1"/>
</dbReference>
<keyword evidence="10 15" id="KW-0863">Zinc-finger</keyword>
<evidence type="ECO:0000256" key="2">
    <source>
        <dbReference type="ARBA" id="ARBA00004138"/>
    </source>
</evidence>
<name>A0A1D2MYV5_ORCCI</name>
<evidence type="ECO:0000256" key="7">
    <source>
        <dbReference type="ARBA" id="ARBA00022679"/>
    </source>
</evidence>
<protein>
    <recommendedName>
        <fullName evidence="6">RING-type E3 ubiquitin transferase</fullName>
        <ecNumber evidence="6">2.3.2.27</ecNumber>
    </recommendedName>
</protein>
<sequence>MLKPLDCNCSEHLVEKSRHYMSSLMARSNKKVVYDYTAPTESMWEPTSFNIPTKSTQKQPQDLGLTSMLECPVCFSVPEGEIFNCVKGHSICGQCRKKLTVCVMCTGQYTQARNFMMEALIFHLAKHNKVEQNVDIGQMHVNCIYLDDGCKKQLLPSELEVHEFECKFRPVQCIVESSSKCVPKPFVKISKYLQHLKDHHKIRGLSEESGMFTKVDRLFVDWSITVTWPPFYLQYDGKTFLRCAAIKNRNVSFWVQLIGHDDEADKYQAVVTLSSPSKKTMKISWTIPVHSLRRSRQHIEQSKGLACISTKRILPYCTQGEEFGDRIATSTWASRIEEVELNWRDHLLVVAWRLHTTNSPNFDSMANSFPSPAKTRPAVDSASPSVAESTQSKLPKLQDFLEKRDFLGALTLLEFQRSTNELRNPGLIAYCCFHLGDFPRALEELQSLVQARQNGKTDSTADPALDESNLWLNIGCTYFAMGMYNEAKDAAEKGSDCSLRSRLLFHLAHKLSNEDALMLYHRKLEENLENQLSLASIHYLRHDFQSSIDIYKRILLDNRLGLFEDKSLSFMITALSPHLIDLIVSRCQKELNLVEKLINMESDYLALNVYVALCYHRLEYFDVSQEVLAVYLQAFQGSAIALNLRACNTFRLYNGSSAEKELKPLLNIMHQHEQTKHNVYSNAYDLIRHNLVVFRGGEGALQVLPKLLDVIPEARLNLIIYYLQQEDITNASSLLKDIKPKSVPEYILFAIVNVLLSYQNGNREYIAAAQNYFNRVGSSESEHDSIFGRLCMASAHFLSGNYDHCALYLNSVRTHYFNDDTFNFNFAQAKGMLNQFQEAEELLVMIQSDKIRNDFTYIQWLARCYIMNKKPRLAWELYERMETSPESFQLLQLIANECYRMGQFYYAAKAFDILEKFEASQENWEGKRGACIGVFQLIIAGHEPKESLHDIITLLRNSPKQNAEKILSVMKKWAKENRINL</sequence>
<keyword evidence="8" id="KW-0479">Metal-binding</keyword>
<dbReference type="PROSITE" id="PS51081">
    <property type="entry name" value="ZF_SIAH"/>
    <property type="match status" value="1"/>
</dbReference>
<evidence type="ECO:0000256" key="9">
    <source>
        <dbReference type="ARBA" id="ARBA00022737"/>
    </source>
</evidence>
<dbReference type="InterPro" id="IPR013010">
    <property type="entry name" value="Znf_SIAH"/>
</dbReference>
<keyword evidence="14" id="KW-0966">Cell projection</keyword>
<evidence type="ECO:0000256" key="3">
    <source>
        <dbReference type="ARBA" id="ARBA00004906"/>
    </source>
</evidence>
<evidence type="ECO:0000313" key="18">
    <source>
        <dbReference type="EMBL" id="ODM98168.1"/>
    </source>
</evidence>
<dbReference type="SUPFAM" id="SSF48452">
    <property type="entry name" value="TPR-like"/>
    <property type="match status" value="3"/>
</dbReference>
<dbReference type="Proteomes" id="UP000094527">
    <property type="component" value="Unassembled WGS sequence"/>
</dbReference>
<feature type="region of interest" description="Disordered" evidence="16">
    <location>
        <begin position="366"/>
        <end position="388"/>
    </location>
</feature>
<evidence type="ECO:0000256" key="5">
    <source>
        <dbReference type="ARBA" id="ARBA00009119"/>
    </source>
</evidence>
<dbReference type="GO" id="GO:0030992">
    <property type="term" value="C:intraciliary transport particle B"/>
    <property type="evidence" value="ECO:0007669"/>
    <property type="project" value="TreeGrafter"/>
</dbReference>
<dbReference type="PANTHER" id="PTHR14781:SF0">
    <property type="entry name" value="INTRAFLAGELLAR TRANSPORT PROTEIN 56"/>
    <property type="match status" value="1"/>
</dbReference>
<feature type="domain" description="SIAH-type" evidence="17">
    <location>
        <begin position="138"/>
        <end position="201"/>
    </location>
</feature>
<evidence type="ECO:0000259" key="17">
    <source>
        <dbReference type="PROSITE" id="PS51081"/>
    </source>
</evidence>
<dbReference type="InterPro" id="IPR013083">
    <property type="entry name" value="Znf_RING/FYVE/PHD"/>
</dbReference>
<dbReference type="UniPathway" id="UPA00143"/>
<dbReference type="EMBL" id="LJIJ01000375">
    <property type="protein sequence ID" value="ODM98168.1"/>
    <property type="molecule type" value="Genomic_DNA"/>
</dbReference>
<dbReference type="GO" id="GO:0008270">
    <property type="term" value="F:zinc ion binding"/>
    <property type="evidence" value="ECO:0007669"/>
    <property type="project" value="UniProtKB-KW"/>
</dbReference>
<evidence type="ECO:0000313" key="19">
    <source>
        <dbReference type="Proteomes" id="UP000094527"/>
    </source>
</evidence>
<keyword evidence="18" id="KW-0969">Cilium</keyword>
<dbReference type="Gene3D" id="3.30.40.10">
    <property type="entry name" value="Zinc/RING finger domain, C3HC4 (zinc finger)"/>
    <property type="match status" value="1"/>
</dbReference>
<dbReference type="GO" id="GO:0061630">
    <property type="term" value="F:ubiquitin protein ligase activity"/>
    <property type="evidence" value="ECO:0007669"/>
    <property type="project" value="UniProtKB-EC"/>
</dbReference>
<dbReference type="InterPro" id="IPR049548">
    <property type="entry name" value="Sina-like_RING"/>
</dbReference>
<dbReference type="GO" id="GO:0035720">
    <property type="term" value="P:intraciliary anterograde transport"/>
    <property type="evidence" value="ECO:0007669"/>
    <property type="project" value="TreeGrafter"/>
</dbReference>
<keyword evidence="18" id="KW-0282">Flagellum</keyword>
<evidence type="ECO:0000256" key="8">
    <source>
        <dbReference type="ARBA" id="ARBA00022723"/>
    </source>
</evidence>
<keyword evidence="19" id="KW-1185">Reference proteome</keyword>
<evidence type="ECO:0000256" key="11">
    <source>
        <dbReference type="ARBA" id="ARBA00022786"/>
    </source>
</evidence>
<dbReference type="InterPro" id="IPR030511">
    <property type="entry name" value="TTC26"/>
</dbReference>
<keyword evidence="9" id="KW-0677">Repeat</keyword>
<dbReference type="SUPFAM" id="SSF49599">
    <property type="entry name" value="TRAF domain-like"/>
    <property type="match status" value="1"/>
</dbReference>
<evidence type="ECO:0000256" key="16">
    <source>
        <dbReference type="SAM" id="MobiDB-lite"/>
    </source>
</evidence>
<organism evidence="18 19">
    <name type="scientific">Orchesella cincta</name>
    <name type="common">Springtail</name>
    <name type="synonym">Podura cincta</name>
    <dbReference type="NCBI Taxonomy" id="48709"/>
    <lineage>
        <taxon>Eukaryota</taxon>
        <taxon>Metazoa</taxon>
        <taxon>Ecdysozoa</taxon>
        <taxon>Arthropoda</taxon>
        <taxon>Hexapoda</taxon>
        <taxon>Collembola</taxon>
        <taxon>Entomobryomorpha</taxon>
        <taxon>Entomobryoidea</taxon>
        <taxon>Orchesellidae</taxon>
        <taxon>Orchesellinae</taxon>
        <taxon>Orchesella</taxon>
    </lineage>
</organism>
<dbReference type="GO" id="GO:0035735">
    <property type="term" value="P:intraciliary transport involved in cilium assembly"/>
    <property type="evidence" value="ECO:0007669"/>
    <property type="project" value="TreeGrafter"/>
</dbReference>
<comment type="similarity">
    <text evidence="4">Belongs to the IFT56 family.</text>
</comment>
<evidence type="ECO:0000256" key="14">
    <source>
        <dbReference type="ARBA" id="ARBA00023273"/>
    </source>
</evidence>
<keyword evidence="12" id="KW-0802">TPR repeat</keyword>
<dbReference type="GO" id="GO:0120170">
    <property type="term" value="F:intraciliary transport particle B binding"/>
    <property type="evidence" value="ECO:0007669"/>
    <property type="project" value="TreeGrafter"/>
</dbReference>
<evidence type="ECO:0000256" key="13">
    <source>
        <dbReference type="ARBA" id="ARBA00022833"/>
    </source>
</evidence>
<dbReference type="GO" id="GO:0036064">
    <property type="term" value="C:ciliary basal body"/>
    <property type="evidence" value="ECO:0007669"/>
    <property type="project" value="TreeGrafter"/>
</dbReference>
<proteinExistence type="inferred from homology"/>
<reference evidence="18 19" key="1">
    <citation type="journal article" date="2016" name="Genome Biol. Evol.">
        <title>Gene Family Evolution Reflects Adaptation to Soil Environmental Stressors in the Genome of the Collembolan Orchesella cincta.</title>
        <authorList>
            <person name="Faddeeva-Vakhrusheva A."/>
            <person name="Derks M.F."/>
            <person name="Anvar S.Y."/>
            <person name="Agamennone V."/>
            <person name="Suring W."/>
            <person name="Smit S."/>
            <person name="van Straalen N.M."/>
            <person name="Roelofs D."/>
        </authorList>
    </citation>
    <scope>NUCLEOTIDE SEQUENCE [LARGE SCALE GENOMIC DNA]</scope>
    <source>
        <tissue evidence="18">Mixed pool</tissue>
    </source>
</reference>
<comment type="caution">
    <text evidence="18">The sequence shown here is derived from an EMBL/GenBank/DDBJ whole genome shotgun (WGS) entry which is preliminary data.</text>
</comment>
<dbReference type="OrthoDB" id="95390at2759"/>
<evidence type="ECO:0000256" key="15">
    <source>
        <dbReference type="PROSITE-ProRule" id="PRU00455"/>
    </source>
</evidence>
<dbReference type="InterPro" id="IPR011990">
    <property type="entry name" value="TPR-like_helical_dom_sf"/>
</dbReference>
<dbReference type="Gene3D" id="1.25.40.10">
    <property type="entry name" value="Tetratricopeptide repeat domain"/>
    <property type="match status" value="2"/>
</dbReference>
<evidence type="ECO:0000256" key="1">
    <source>
        <dbReference type="ARBA" id="ARBA00000900"/>
    </source>
</evidence>
<dbReference type="EC" id="2.3.2.27" evidence="6"/>
<keyword evidence="11" id="KW-0833">Ubl conjugation pathway</keyword>
<evidence type="ECO:0000256" key="4">
    <source>
        <dbReference type="ARBA" id="ARBA00007834"/>
    </source>
</evidence>
<keyword evidence="7" id="KW-0808">Transferase</keyword>